<proteinExistence type="predicted"/>
<dbReference type="EMBL" id="BK015814">
    <property type="protein sequence ID" value="DAE26334.1"/>
    <property type="molecule type" value="Genomic_DNA"/>
</dbReference>
<sequence>MSLSTEEKQLYAVFIHNVYNGAVHADADDITPEVAGICDEMLAAITRCSIGMAVPDAIFQTFYARRPKSLGTVLEWIGEAAHTAVTQLVEIARTNKRYRSCIVTAALNWRSRLEMALMGI</sequence>
<name>A0A8S5R4D4_9CAUD</name>
<accession>A0A8S5R4D4</accession>
<reference evidence="1" key="1">
    <citation type="journal article" date="2021" name="Proc. Natl. Acad. Sci. U.S.A.">
        <title>A Catalog of Tens of Thousands of Viruses from Human Metagenomes Reveals Hidden Associations with Chronic Diseases.</title>
        <authorList>
            <person name="Tisza M.J."/>
            <person name="Buck C.B."/>
        </authorList>
    </citation>
    <scope>NUCLEOTIDE SEQUENCE</scope>
    <source>
        <strain evidence="1">Ct2798</strain>
    </source>
</reference>
<evidence type="ECO:0000313" key="1">
    <source>
        <dbReference type="EMBL" id="DAE26334.1"/>
    </source>
</evidence>
<organism evidence="1">
    <name type="scientific">Myoviridae sp. ct2798</name>
    <dbReference type="NCBI Taxonomy" id="2827285"/>
    <lineage>
        <taxon>Viruses</taxon>
        <taxon>Duplodnaviria</taxon>
        <taxon>Heunggongvirae</taxon>
        <taxon>Uroviricota</taxon>
        <taxon>Caudoviricetes</taxon>
    </lineage>
</organism>
<protein>
    <submittedName>
        <fullName evidence="1">Uncharacterized protein</fullName>
    </submittedName>
</protein>